<dbReference type="InterPro" id="IPR008278">
    <property type="entry name" value="4-PPantetheinyl_Trfase_dom"/>
</dbReference>
<feature type="domain" description="4'-phosphopantetheinyl transferase" evidence="14">
    <location>
        <begin position="109"/>
        <end position="184"/>
    </location>
</feature>
<proteinExistence type="inferred from homology"/>
<feature type="domain" description="4'-phosphopantetheinyl transferase N-terminal" evidence="15">
    <location>
        <begin position="39"/>
        <end position="95"/>
    </location>
</feature>
<evidence type="ECO:0000256" key="5">
    <source>
        <dbReference type="ARBA" id="ARBA00019087"/>
    </source>
</evidence>
<evidence type="ECO:0000256" key="10">
    <source>
        <dbReference type="ARBA" id="ARBA00049176"/>
    </source>
</evidence>
<feature type="binding site" evidence="12">
    <location>
        <position position="43"/>
    </location>
    <ligand>
        <name>CoA</name>
        <dbReference type="ChEBI" id="CHEBI:57287"/>
    </ligand>
</feature>
<dbReference type="Proteomes" id="UP001139054">
    <property type="component" value="Unassembled WGS sequence"/>
</dbReference>
<comment type="caution">
    <text evidence="16">The sequence shown here is derived from an EMBL/GenBank/DDBJ whole genome shotgun (WGS) entry which is preliminary data.</text>
</comment>
<evidence type="ECO:0000256" key="3">
    <source>
        <dbReference type="ARBA" id="ARBA00008342"/>
    </source>
</evidence>
<evidence type="ECO:0000256" key="6">
    <source>
        <dbReference type="ARBA" id="ARBA00022679"/>
    </source>
</evidence>
<dbReference type="PRINTS" id="PR01399">
    <property type="entry name" value="ENTSNTHTASED"/>
</dbReference>
<evidence type="ECO:0000256" key="1">
    <source>
        <dbReference type="ARBA" id="ARBA00003937"/>
    </source>
</evidence>
<evidence type="ECO:0000256" key="9">
    <source>
        <dbReference type="ARBA" id="ARBA00031996"/>
    </source>
</evidence>
<evidence type="ECO:0000259" key="15">
    <source>
        <dbReference type="Pfam" id="PF17837"/>
    </source>
</evidence>
<dbReference type="RefSeq" id="WP_237892045.1">
    <property type="nucleotide sequence ID" value="NZ_JAKLTY010000047.1"/>
</dbReference>
<feature type="binding site" evidence="12">
    <location>
        <position position="157"/>
    </location>
    <ligand>
        <name>CoA</name>
        <dbReference type="ChEBI" id="CHEBI:57287"/>
    </ligand>
</feature>
<keyword evidence="13" id="KW-0460">Magnesium</keyword>
<dbReference type="PANTHER" id="PTHR38096:SF1">
    <property type="entry name" value="ENTEROBACTIN SYNTHASE COMPONENT D"/>
    <property type="match status" value="1"/>
</dbReference>
<dbReference type="SUPFAM" id="SSF56214">
    <property type="entry name" value="4'-phosphopantetheinyl transferase"/>
    <property type="match status" value="1"/>
</dbReference>
<keyword evidence="6 16" id="KW-0808">Transferase</keyword>
<evidence type="ECO:0000259" key="14">
    <source>
        <dbReference type="Pfam" id="PF01648"/>
    </source>
</evidence>
<feature type="binding site" evidence="12">
    <location>
        <begin position="87"/>
        <end position="88"/>
    </location>
    <ligand>
        <name>CoA</name>
        <dbReference type="ChEBI" id="CHEBI:57287"/>
    </ligand>
</feature>
<evidence type="ECO:0000313" key="17">
    <source>
        <dbReference type="Proteomes" id="UP001139054"/>
    </source>
</evidence>
<evidence type="ECO:0000256" key="4">
    <source>
        <dbReference type="ARBA" id="ARBA00011503"/>
    </source>
</evidence>
<comment type="function">
    <text evidence="1">Involved in the biosynthesis of the siderophore enterobactin (enterochelin), which is a macrocyclic trimeric lactone of N-(2,3-dihydroxybenzoyl)-serine. The serine trilactone serves as a scaffolding for the three catechol functionalities that provide hexadentate coordination for the tightly ligated iron(2+) atoms. Plays an essential role in the assembly of the enterobactin by catalyzing the transfer of the 4'-phosphopantetheine (Ppant) moiety from coenzyme A to the apo-domains of both EntB (ArCP domain) and EntF (PCP domain) to yield their holo-forms which make them competent for the activation of 2,3-dihydroxybenzoate (DHB) and L-serine, respectively.</text>
</comment>
<dbReference type="InterPro" id="IPR041354">
    <property type="entry name" value="4PPT_N"/>
</dbReference>
<evidence type="ECO:0000256" key="11">
    <source>
        <dbReference type="ARBA" id="ARBA00049191"/>
    </source>
</evidence>
<dbReference type="GO" id="GO:0005886">
    <property type="term" value="C:plasma membrane"/>
    <property type="evidence" value="ECO:0007669"/>
    <property type="project" value="TreeGrafter"/>
</dbReference>
<keyword evidence="13" id="KW-0479">Metal-binding</keyword>
<comment type="catalytic activity">
    <reaction evidence="11">
        <text>apo-[peptidyl-carrier protein] + CoA = holo-[peptidyl-carrier protein] + adenosine 3',5'-bisphosphate + H(+)</text>
        <dbReference type="Rhea" id="RHEA:46228"/>
        <dbReference type="Rhea" id="RHEA-COMP:11479"/>
        <dbReference type="Rhea" id="RHEA-COMP:11480"/>
        <dbReference type="ChEBI" id="CHEBI:15378"/>
        <dbReference type="ChEBI" id="CHEBI:29999"/>
        <dbReference type="ChEBI" id="CHEBI:57287"/>
        <dbReference type="ChEBI" id="CHEBI:58343"/>
        <dbReference type="ChEBI" id="CHEBI:64479"/>
    </reaction>
</comment>
<feature type="binding site" evidence="12">
    <location>
        <position position="113"/>
    </location>
    <ligand>
        <name>CoA</name>
        <dbReference type="ChEBI" id="CHEBI:57287"/>
    </ligand>
</feature>
<dbReference type="AlphaFoldDB" id="A0A9X1RKC5"/>
<comment type="catalytic activity">
    <reaction evidence="10">
        <text>apo-[aryl-carrier protein] + CoA = holo-[aryl-carrier protein] + adenosine 3',5'-bisphosphate + H(+)</text>
        <dbReference type="Rhea" id="RHEA:48404"/>
        <dbReference type="Rhea" id="RHEA-COMP:15903"/>
        <dbReference type="Rhea" id="RHEA-COMP:17557"/>
        <dbReference type="ChEBI" id="CHEBI:15378"/>
        <dbReference type="ChEBI" id="CHEBI:29999"/>
        <dbReference type="ChEBI" id="CHEBI:57287"/>
        <dbReference type="ChEBI" id="CHEBI:58343"/>
        <dbReference type="ChEBI" id="CHEBI:64479"/>
    </reaction>
</comment>
<feature type="binding site" evidence="13">
    <location>
        <position position="115"/>
    </location>
    <ligand>
        <name>Mg(2+)</name>
        <dbReference type="ChEBI" id="CHEBI:18420"/>
    </ligand>
</feature>
<gene>
    <name evidence="16" type="ORF">L6654_39670</name>
</gene>
<evidence type="ECO:0000256" key="7">
    <source>
        <dbReference type="ARBA" id="ARBA00023191"/>
    </source>
</evidence>
<name>A0A9X1RKC5_9BRAD</name>
<comment type="cofactor">
    <cofactor evidence="13">
        <name>Mg(2+)</name>
        <dbReference type="ChEBI" id="CHEBI:18420"/>
    </cofactor>
</comment>
<evidence type="ECO:0000256" key="12">
    <source>
        <dbReference type="PIRSR" id="PIRSR603542-1"/>
    </source>
</evidence>
<dbReference type="InterPro" id="IPR037143">
    <property type="entry name" value="4-PPantetheinyl_Trfase_dom_sf"/>
</dbReference>
<feature type="binding site" evidence="12">
    <location>
        <position position="161"/>
    </location>
    <ligand>
        <name>CoA</name>
        <dbReference type="ChEBI" id="CHEBI:57287"/>
    </ligand>
</feature>
<reference evidence="16" key="1">
    <citation type="submission" date="2022-01" db="EMBL/GenBank/DDBJ databases">
        <title>Genome sequnece data of strain Bradyrhizobium sp. nov.</title>
        <authorList>
            <person name="Zhang J."/>
        </authorList>
    </citation>
    <scope>NUCLEOTIDE SEQUENCE</scope>
    <source>
        <strain evidence="16">WYCCWR 13023</strain>
    </source>
</reference>
<dbReference type="GO" id="GO:0009366">
    <property type="term" value="C:enterobactin synthetase complex"/>
    <property type="evidence" value="ECO:0007669"/>
    <property type="project" value="InterPro"/>
</dbReference>
<evidence type="ECO:0000256" key="8">
    <source>
        <dbReference type="ARBA" id="ARBA00029894"/>
    </source>
</evidence>
<organism evidence="16 17">
    <name type="scientific">Bradyrhizobium zhengyangense</name>
    <dbReference type="NCBI Taxonomy" id="2911009"/>
    <lineage>
        <taxon>Bacteria</taxon>
        <taxon>Pseudomonadati</taxon>
        <taxon>Pseudomonadota</taxon>
        <taxon>Alphaproteobacteria</taxon>
        <taxon>Hyphomicrobiales</taxon>
        <taxon>Nitrobacteraceae</taxon>
        <taxon>Bradyrhizobium</taxon>
    </lineage>
</organism>
<dbReference type="GO" id="GO:0000287">
    <property type="term" value="F:magnesium ion binding"/>
    <property type="evidence" value="ECO:0007669"/>
    <property type="project" value="InterPro"/>
</dbReference>
<dbReference type="Pfam" id="PF01648">
    <property type="entry name" value="ACPS"/>
    <property type="match status" value="1"/>
</dbReference>
<feature type="binding site" evidence="12">
    <location>
        <position position="51"/>
    </location>
    <ligand>
        <name>CoA</name>
        <dbReference type="ChEBI" id="CHEBI:57287"/>
    </ligand>
</feature>
<feature type="binding site" evidence="13">
    <location>
        <position position="113"/>
    </location>
    <ligand>
        <name>Mg(2+)</name>
        <dbReference type="ChEBI" id="CHEBI:18420"/>
    </ligand>
</feature>
<dbReference type="GO" id="GO:0008897">
    <property type="term" value="F:holo-[acyl-carrier-protein] synthase activity"/>
    <property type="evidence" value="ECO:0007669"/>
    <property type="project" value="InterPro"/>
</dbReference>
<evidence type="ECO:0000313" key="16">
    <source>
        <dbReference type="EMBL" id="MCG2632723.1"/>
    </source>
</evidence>
<comment type="similarity">
    <text evidence="3">Belongs to the P-Pant transferase superfamily. EntD family.</text>
</comment>
<evidence type="ECO:0000256" key="2">
    <source>
        <dbReference type="ARBA" id="ARBA00004993"/>
    </source>
</evidence>
<dbReference type="Pfam" id="PF17837">
    <property type="entry name" value="4PPT_N"/>
    <property type="match status" value="1"/>
</dbReference>
<keyword evidence="7" id="KW-0259">Enterobactin biosynthesis</keyword>
<dbReference type="GO" id="GO:0009239">
    <property type="term" value="P:enterobactin biosynthetic process"/>
    <property type="evidence" value="ECO:0007669"/>
    <property type="project" value="UniProtKB-KW"/>
</dbReference>
<dbReference type="EMBL" id="JAKLTY010000047">
    <property type="protein sequence ID" value="MCG2632723.1"/>
    <property type="molecule type" value="Genomic_DNA"/>
</dbReference>
<evidence type="ECO:0000256" key="13">
    <source>
        <dbReference type="PIRSR" id="PIRSR603542-2"/>
    </source>
</evidence>
<dbReference type="Gene3D" id="3.90.470.20">
    <property type="entry name" value="4'-phosphopantetheinyl transferase domain"/>
    <property type="match status" value="1"/>
</dbReference>
<sequence>MPAIDCIWRRLLPDCIAVSAGSGAISVSRHYEERSGIAMGDRRRSEFLAGRAHAHAALTELGVSDLELPTGPDRAPLWPDGIRGSITHASKHDCSYVAAAVGRSEVLRGIGIDVEFISAIRPQAWRQFLTARELEFVRKLSIGDRARSTAAIWCAKEAGIKAISQILEPCSIEVLPLERLSDAVQHWSLKRLDSPEDHFPLQARTACLDDLAFAAVTLPRSIGERLNIKATIAQPTIRTEGTSNGLGYRHG</sequence>
<dbReference type="PANTHER" id="PTHR38096">
    <property type="entry name" value="ENTEROBACTIN SYNTHASE COMPONENT D"/>
    <property type="match status" value="1"/>
</dbReference>
<comment type="subunit">
    <text evidence="4">EntB, EntD, EntE, and EntF form a multienzyme complex called enterobactin synthase.</text>
</comment>
<comment type="pathway">
    <text evidence="2">Siderophore biosynthesis; enterobactin biosynthesis.</text>
</comment>
<dbReference type="InterPro" id="IPR003542">
    <property type="entry name" value="Enbac_synth_compD-like"/>
</dbReference>
<protein>
    <recommendedName>
        <fullName evidence="5">Enterobactin synthase component D</fullName>
    </recommendedName>
    <alternativeName>
        <fullName evidence="8">4'-phosphopantetheinyl transferase EntD</fullName>
    </alternativeName>
    <alternativeName>
        <fullName evidence="9">Enterochelin synthase D</fullName>
    </alternativeName>
</protein>
<accession>A0A9X1RKC5</accession>